<feature type="chain" id="PRO_5015426791" evidence="2">
    <location>
        <begin position="20"/>
        <end position="198"/>
    </location>
</feature>
<dbReference type="InterPro" id="IPR029046">
    <property type="entry name" value="LolA/LolB/LppX"/>
</dbReference>
<dbReference type="PANTHER" id="PTHR35869:SF1">
    <property type="entry name" value="OUTER-MEMBRANE LIPOPROTEIN CARRIER PROTEIN"/>
    <property type="match status" value="1"/>
</dbReference>
<dbReference type="InterPro" id="IPR004564">
    <property type="entry name" value="OM_lipoprot_carrier_LolA-like"/>
</dbReference>
<evidence type="ECO:0000313" key="4">
    <source>
        <dbReference type="Proteomes" id="UP000243859"/>
    </source>
</evidence>
<evidence type="ECO:0000313" key="3">
    <source>
        <dbReference type="EMBL" id="PTN03333.1"/>
    </source>
</evidence>
<keyword evidence="4" id="KW-1185">Reference proteome</keyword>
<dbReference type="PANTHER" id="PTHR35869">
    <property type="entry name" value="OUTER-MEMBRANE LIPOPROTEIN CARRIER PROTEIN"/>
    <property type="match status" value="1"/>
</dbReference>
<gene>
    <name evidence="3" type="ORF">C8N32_103176</name>
</gene>
<dbReference type="Proteomes" id="UP000243859">
    <property type="component" value="Unassembled WGS sequence"/>
</dbReference>
<dbReference type="OrthoDB" id="9800501at2"/>
<comment type="caution">
    <text evidence="3">The sequence shown here is derived from an EMBL/GenBank/DDBJ whole genome shotgun (WGS) entry which is preliminary data.</text>
</comment>
<dbReference type="RefSeq" id="WP_107891171.1">
    <property type="nucleotide sequence ID" value="NZ_NHSI01000060.1"/>
</dbReference>
<organism evidence="3 4">
    <name type="scientific">Rhodovulum imhoffii</name>
    <dbReference type="NCBI Taxonomy" id="365340"/>
    <lineage>
        <taxon>Bacteria</taxon>
        <taxon>Pseudomonadati</taxon>
        <taxon>Pseudomonadota</taxon>
        <taxon>Alphaproteobacteria</taxon>
        <taxon>Rhodobacterales</taxon>
        <taxon>Paracoccaceae</taxon>
        <taxon>Rhodovulum</taxon>
    </lineage>
</organism>
<dbReference type="SUPFAM" id="SSF89392">
    <property type="entry name" value="Prokaryotic lipoproteins and lipoprotein localization factors"/>
    <property type="match status" value="1"/>
</dbReference>
<name>A0A2T5BUX4_9RHOB</name>
<protein>
    <submittedName>
        <fullName evidence="3">Outer membrane lipoprotein-sorting protein</fullName>
    </submittedName>
</protein>
<reference evidence="3 4" key="1">
    <citation type="submission" date="2018-04" db="EMBL/GenBank/DDBJ databases">
        <title>Genomic Encyclopedia of Archaeal and Bacterial Type Strains, Phase II (KMG-II): from individual species to whole genera.</title>
        <authorList>
            <person name="Goeker M."/>
        </authorList>
    </citation>
    <scope>NUCLEOTIDE SEQUENCE [LARGE SCALE GENOMIC DNA]</scope>
    <source>
        <strain evidence="3 4">DSM 18064</strain>
    </source>
</reference>
<proteinExistence type="predicted"/>
<dbReference type="CDD" id="cd16325">
    <property type="entry name" value="LolA"/>
    <property type="match status" value="1"/>
</dbReference>
<dbReference type="Pfam" id="PF03548">
    <property type="entry name" value="LolA"/>
    <property type="match status" value="1"/>
</dbReference>
<sequence length="198" mass="21312">MNKLSLALAALLFALPAQAERIPLSALSAYLNSFSTATGKFTQVNADGTISTGQVYINRPGRVRFEYDPPTPALVMAGGGQVAVFDPKSNQPPEQYPLSRTPLNLILERNVDLSRARMVVGHSSDGKTTRVVAQDPEHPDYGSITLVFTAAPVELRQWVIDDGSGATTVILGDLKTGMRLPASLFSIVQETRKRTGSD</sequence>
<accession>A0A2T5BUX4</accession>
<evidence type="ECO:0000256" key="1">
    <source>
        <dbReference type="ARBA" id="ARBA00022729"/>
    </source>
</evidence>
<dbReference type="Gene3D" id="2.50.20.10">
    <property type="entry name" value="Lipoprotein localisation LolA/LolB/LppX"/>
    <property type="match status" value="1"/>
</dbReference>
<dbReference type="EMBL" id="QAAA01000003">
    <property type="protein sequence ID" value="PTN03333.1"/>
    <property type="molecule type" value="Genomic_DNA"/>
</dbReference>
<evidence type="ECO:0000256" key="2">
    <source>
        <dbReference type="SAM" id="SignalP"/>
    </source>
</evidence>
<keyword evidence="1 2" id="KW-0732">Signal</keyword>
<dbReference type="AlphaFoldDB" id="A0A2T5BUX4"/>
<keyword evidence="3" id="KW-0449">Lipoprotein</keyword>
<feature type="signal peptide" evidence="2">
    <location>
        <begin position="1"/>
        <end position="19"/>
    </location>
</feature>